<dbReference type="Proteomes" id="UP000198929">
    <property type="component" value="Unassembled WGS sequence"/>
</dbReference>
<proteinExistence type="predicted"/>
<dbReference type="STRING" id="1121357.SAMN05661109_02828"/>
<keyword evidence="1" id="KW-0812">Transmembrane</keyword>
<evidence type="ECO:0000256" key="1">
    <source>
        <dbReference type="SAM" id="Phobius"/>
    </source>
</evidence>
<accession>A0A1H9WNF9</accession>
<keyword evidence="1" id="KW-1133">Transmembrane helix</keyword>
<protein>
    <submittedName>
        <fullName evidence="2">Uncharacterized protein</fullName>
    </submittedName>
</protein>
<gene>
    <name evidence="2" type="ORF">SAMN05661109_02828</name>
</gene>
<name>A0A1H9WNF9_9CORY</name>
<feature type="transmembrane region" description="Helical" evidence="1">
    <location>
        <begin position="12"/>
        <end position="32"/>
    </location>
</feature>
<keyword evidence="3" id="KW-1185">Reference proteome</keyword>
<keyword evidence="1" id="KW-0472">Membrane</keyword>
<feature type="transmembrane region" description="Helical" evidence="1">
    <location>
        <begin position="184"/>
        <end position="204"/>
    </location>
</feature>
<evidence type="ECO:0000313" key="3">
    <source>
        <dbReference type="Proteomes" id="UP000198929"/>
    </source>
</evidence>
<feature type="transmembrane region" description="Helical" evidence="1">
    <location>
        <begin position="44"/>
        <end position="61"/>
    </location>
</feature>
<organism evidence="2 3">
    <name type="scientific">Corynebacterium cystitidis DSM 20524</name>
    <dbReference type="NCBI Taxonomy" id="1121357"/>
    <lineage>
        <taxon>Bacteria</taxon>
        <taxon>Bacillati</taxon>
        <taxon>Actinomycetota</taxon>
        <taxon>Actinomycetes</taxon>
        <taxon>Mycobacteriales</taxon>
        <taxon>Corynebacteriaceae</taxon>
        <taxon>Corynebacterium</taxon>
    </lineage>
</organism>
<feature type="transmembrane region" description="Helical" evidence="1">
    <location>
        <begin position="122"/>
        <end position="141"/>
    </location>
</feature>
<evidence type="ECO:0000313" key="2">
    <source>
        <dbReference type="EMBL" id="SES35374.1"/>
    </source>
</evidence>
<reference evidence="3" key="1">
    <citation type="submission" date="2016-10" db="EMBL/GenBank/DDBJ databases">
        <authorList>
            <person name="Varghese N."/>
            <person name="Submissions S."/>
        </authorList>
    </citation>
    <scope>NUCLEOTIDE SEQUENCE [LARGE SCALE GENOMIC DNA]</scope>
    <source>
        <strain evidence="3">DSM 20524</strain>
    </source>
</reference>
<dbReference type="EMBL" id="FOGQ01000028">
    <property type="protein sequence ID" value="SES35374.1"/>
    <property type="molecule type" value="Genomic_DNA"/>
</dbReference>
<feature type="transmembrane region" description="Helical" evidence="1">
    <location>
        <begin position="82"/>
        <end position="102"/>
    </location>
</feature>
<sequence length="216" mass="23149">MRALIPAPWRTIFLLLFSAALVLGVIGGYTFGIPSVTGEKYFTIAEWWMYTATIAAIGVCVPRLRSIDLGCRRARMASLSQGLAVTFIALVCASVGVVAINVRRAARAANYIGSSVPPGSEYILVGTLTAAGLAFISVTLWGQAIGTAVSLVALIGIASLHMLIPEGFPLPVPAQPYEGAWWEPISFAESLIVFLVGIMLWGRFGGSRESRLEKYR</sequence>
<dbReference type="AlphaFoldDB" id="A0A1H9WNF9"/>
<feature type="transmembrane region" description="Helical" evidence="1">
    <location>
        <begin position="148"/>
        <end position="164"/>
    </location>
</feature>